<keyword evidence="1 2" id="KW-0732">Signal</keyword>
<evidence type="ECO:0000313" key="5">
    <source>
        <dbReference type="Proteomes" id="UP000729701"/>
    </source>
</evidence>
<dbReference type="AlphaFoldDB" id="A0A951QTQ7"/>
<evidence type="ECO:0000256" key="2">
    <source>
        <dbReference type="SAM" id="SignalP"/>
    </source>
</evidence>
<dbReference type="InterPro" id="IPR011250">
    <property type="entry name" value="OMP/PagP_B-barrel"/>
</dbReference>
<evidence type="ECO:0000259" key="3">
    <source>
        <dbReference type="Pfam" id="PF13505"/>
    </source>
</evidence>
<comment type="caution">
    <text evidence="4">The sequence shown here is derived from an EMBL/GenBank/DDBJ whole genome shotgun (WGS) entry which is preliminary data.</text>
</comment>
<protein>
    <submittedName>
        <fullName evidence="4">Porin family protein</fullName>
    </submittedName>
</protein>
<dbReference type="InterPro" id="IPR027385">
    <property type="entry name" value="Beta-barrel_OMP"/>
</dbReference>
<proteinExistence type="predicted"/>
<dbReference type="Pfam" id="PF13505">
    <property type="entry name" value="OMP_b-brl"/>
    <property type="match status" value="1"/>
</dbReference>
<reference evidence="4" key="2">
    <citation type="journal article" date="2022" name="Microbiol. Resour. Announc.">
        <title>Metagenome Sequencing to Explore Phylogenomics of Terrestrial Cyanobacteria.</title>
        <authorList>
            <person name="Ward R.D."/>
            <person name="Stajich J.E."/>
            <person name="Johansen J.R."/>
            <person name="Huntemann M."/>
            <person name="Clum A."/>
            <person name="Foster B."/>
            <person name="Foster B."/>
            <person name="Roux S."/>
            <person name="Palaniappan K."/>
            <person name="Varghese N."/>
            <person name="Mukherjee S."/>
            <person name="Reddy T.B.K."/>
            <person name="Daum C."/>
            <person name="Copeland A."/>
            <person name="Chen I.A."/>
            <person name="Ivanova N.N."/>
            <person name="Kyrpides N.C."/>
            <person name="Shapiro N."/>
            <person name="Eloe-Fadrosh E.A."/>
            <person name="Pietrasiak N."/>
        </authorList>
    </citation>
    <scope>NUCLEOTIDE SEQUENCE</scope>
    <source>
        <strain evidence="4">GSE-NOS-MK-12-04C</strain>
    </source>
</reference>
<dbReference type="Proteomes" id="UP000729701">
    <property type="component" value="Unassembled WGS sequence"/>
</dbReference>
<organism evidence="4 5">
    <name type="scientific">Cyanomargarita calcarea GSE-NOS-MK-12-04C</name>
    <dbReference type="NCBI Taxonomy" id="2839659"/>
    <lineage>
        <taxon>Bacteria</taxon>
        <taxon>Bacillati</taxon>
        <taxon>Cyanobacteriota</taxon>
        <taxon>Cyanophyceae</taxon>
        <taxon>Nostocales</taxon>
        <taxon>Cyanomargaritaceae</taxon>
        <taxon>Cyanomargarita</taxon>
    </lineage>
</organism>
<evidence type="ECO:0000256" key="1">
    <source>
        <dbReference type="ARBA" id="ARBA00022729"/>
    </source>
</evidence>
<dbReference type="GO" id="GO:0044384">
    <property type="term" value="C:host outer membrane"/>
    <property type="evidence" value="ECO:0007669"/>
    <property type="project" value="InterPro"/>
</dbReference>
<feature type="signal peptide" evidence="2">
    <location>
        <begin position="1"/>
        <end position="25"/>
    </location>
</feature>
<sequence length="176" mass="17820">MKLAKLAASAFAVASVVLSAGIASAQTTENIQPKGLTGSYIGAGVAAGVTNGGRQNDAATFGGNVQGRYAIPNAPASVRGSVLFGGDSTAIMPMLTYDAPIAKNTNVYLGGGYSFQTDEGQASQLGNKNAPVVTLGAESEVAKNVVLYGDAKWGINAYKGSDADALSFQTGLGYRF</sequence>
<name>A0A951QTQ7_9CYAN</name>
<feature type="domain" description="Outer membrane protein beta-barrel" evidence="3">
    <location>
        <begin position="16"/>
        <end position="176"/>
    </location>
</feature>
<accession>A0A951QTQ7</accession>
<gene>
    <name evidence="4" type="ORF">KME60_32560</name>
</gene>
<dbReference type="SUPFAM" id="SSF56925">
    <property type="entry name" value="OMPA-like"/>
    <property type="match status" value="1"/>
</dbReference>
<reference evidence="4" key="1">
    <citation type="submission" date="2021-05" db="EMBL/GenBank/DDBJ databases">
        <authorList>
            <person name="Pietrasiak N."/>
            <person name="Ward R."/>
            <person name="Stajich J.E."/>
            <person name="Kurbessoian T."/>
        </authorList>
    </citation>
    <scope>NUCLEOTIDE SEQUENCE</scope>
    <source>
        <strain evidence="4">GSE-NOS-MK-12-04C</strain>
    </source>
</reference>
<dbReference type="EMBL" id="JAHHGZ010000060">
    <property type="protein sequence ID" value="MBW4672032.1"/>
    <property type="molecule type" value="Genomic_DNA"/>
</dbReference>
<dbReference type="PROSITE" id="PS00695">
    <property type="entry name" value="ENT_VIR_OMP_2"/>
    <property type="match status" value="1"/>
</dbReference>
<evidence type="ECO:0000313" key="4">
    <source>
        <dbReference type="EMBL" id="MBW4672032.1"/>
    </source>
</evidence>
<dbReference type="InterPro" id="IPR000758">
    <property type="entry name" value="Enterovir_OMP"/>
</dbReference>
<feature type="chain" id="PRO_5037124161" evidence="2">
    <location>
        <begin position="26"/>
        <end position="176"/>
    </location>
</feature>